<keyword evidence="1" id="KW-0732">Signal</keyword>
<dbReference type="Proteomes" id="UP000682811">
    <property type="component" value="Unassembled WGS sequence"/>
</dbReference>
<sequence>MEKFKTKIAIVSSLTAVMILAGTASAYAAVPAASKGQATQISAGAKADKKTASPEEQVNKLFAKVQPGEVIAYYLPHKEKRQFDPISFVSKGYVFKDYDALVAKAEQMKAPSFKISETFPKNYKFKEGVIYMKTPDSSSELYKKLDKQLKAEAAKGGKEVYTMPVETGGEGDSTSLTFVKGSVEIMLSTSHSLGEVPVEGGIPVKPLAPPFVGSNEKFETIDIGGIECTYVTDSKTMSRLHWTDTNRPLNYSIMILAKDAKTDVLDFAKSIIEQKAK</sequence>
<evidence type="ECO:0000313" key="2">
    <source>
        <dbReference type="EMBL" id="GIO48187.1"/>
    </source>
</evidence>
<proteinExistence type="predicted"/>
<feature type="signal peptide" evidence="1">
    <location>
        <begin position="1"/>
        <end position="28"/>
    </location>
</feature>
<evidence type="ECO:0000256" key="1">
    <source>
        <dbReference type="SAM" id="SignalP"/>
    </source>
</evidence>
<organism evidence="2 3">
    <name type="scientific">Paenibacillus azoreducens</name>
    <dbReference type="NCBI Taxonomy" id="116718"/>
    <lineage>
        <taxon>Bacteria</taxon>
        <taxon>Bacillati</taxon>
        <taxon>Bacillota</taxon>
        <taxon>Bacilli</taxon>
        <taxon>Bacillales</taxon>
        <taxon>Paenibacillaceae</taxon>
        <taxon>Paenibacillus</taxon>
    </lineage>
</organism>
<dbReference type="RefSeq" id="WP_212978891.1">
    <property type="nucleotide sequence ID" value="NZ_AP025343.1"/>
</dbReference>
<evidence type="ECO:0008006" key="4">
    <source>
        <dbReference type="Google" id="ProtNLM"/>
    </source>
</evidence>
<keyword evidence="3" id="KW-1185">Reference proteome</keyword>
<dbReference type="AlphaFoldDB" id="A0A919YGY0"/>
<evidence type="ECO:0000313" key="3">
    <source>
        <dbReference type="Proteomes" id="UP000682811"/>
    </source>
</evidence>
<name>A0A919YGY0_9BACL</name>
<protein>
    <recommendedName>
        <fullName evidence="4">DUF4367 domain-containing protein</fullName>
    </recommendedName>
</protein>
<gene>
    <name evidence="2" type="ORF">J34TS1_29520</name>
</gene>
<feature type="chain" id="PRO_5037572316" description="DUF4367 domain-containing protein" evidence="1">
    <location>
        <begin position="29"/>
        <end position="277"/>
    </location>
</feature>
<comment type="caution">
    <text evidence="2">The sequence shown here is derived from an EMBL/GenBank/DDBJ whole genome shotgun (WGS) entry which is preliminary data.</text>
</comment>
<dbReference type="EMBL" id="BORT01000012">
    <property type="protein sequence ID" value="GIO48187.1"/>
    <property type="molecule type" value="Genomic_DNA"/>
</dbReference>
<accession>A0A919YGY0</accession>
<reference evidence="2 3" key="1">
    <citation type="submission" date="2021-03" db="EMBL/GenBank/DDBJ databases">
        <title>Antimicrobial resistance genes in bacteria isolated from Japanese honey, and their potential for conferring macrolide and lincosamide resistance in the American foulbrood pathogen Paenibacillus larvae.</title>
        <authorList>
            <person name="Okamoto M."/>
            <person name="Kumagai M."/>
            <person name="Kanamori H."/>
            <person name="Takamatsu D."/>
        </authorList>
    </citation>
    <scope>NUCLEOTIDE SEQUENCE [LARGE SCALE GENOMIC DNA]</scope>
    <source>
        <strain evidence="2 3">J34TS1</strain>
    </source>
</reference>